<feature type="non-terminal residue" evidence="3">
    <location>
        <position position="394"/>
    </location>
</feature>
<organism evidence="3 4">
    <name type="scientific">Homarus americanus</name>
    <name type="common">American lobster</name>
    <dbReference type="NCBI Taxonomy" id="6706"/>
    <lineage>
        <taxon>Eukaryota</taxon>
        <taxon>Metazoa</taxon>
        <taxon>Ecdysozoa</taxon>
        <taxon>Arthropoda</taxon>
        <taxon>Crustacea</taxon>
        <taxon>Multicrustacea</taxon>
        <taxon>Malacostraca</taxon>
        <taxon>Eumalacostraca</taxon>
        <taxon>Eucarida</taxon>
        <taxon>Decapoda</taxon>
        <taxon>Pleocyemata</taxon>
        <taxon>Astacidea</taxon>
        <taxon>Nephropoidea</taxon>
        <taxon>Nephropidae</taxon>
        <taxon>Homarus</taxon>
    </lineage>
</organism>
<name>A0A8J5NBP3_HOMAM</name>
<gene>
    <name evidence="3" type="primary">Pla2r1-L2</name>
    <name evidence="3" type="ORF">Hamer_G027688</name>
</gene>
<feature type="domain" description="C-type lectin" evidence="2">
    <location>
        <begin position="270"/>
        <end position="392"/>
    </location>
</feature>
<evidence type="ECO:0000313" key="3">
    <source>
        <dbReference type="EMBL" id="KAG7176752.1"/>
    </source>
</evidence>
<comment type="caution">
    <text evidence="3">The sequence shown here is derived from an EMBL/GenBank/DDBJ whole genome shotgun (WGS) entry which is preliminary data.</text>
</comment>
<dbReference type="InterPro" id="IPR050111">
    <property type="entry name" value="C-type_lectin/snaclec_domain"/>
</dbReference>
<dbReference type="Proteomes" id="UP000747542">
    <property type="component" value="Unassembled WGS sequence"/>
</dbReference>
<dbReference type="PROSITE" id="PS50041">
    <property type="entry name" value="C_TYPE_LECTIN_2"/>
    <property type="match status" value="3"/>
</dbReference>
<dbReference type="SUPFAM" id="SSF56436">
    <property type="entry name" value="C-type lectin-like"/>
    <property type="match status" value="3"/>
</dbReference>
<evidence type="ECO:0000259" key="2">
    <source>
        <dbReference type="PROSITE" id="PS50041"/>
    </source>
</evidence>
<keyword evidence="3" id="KW-0675">Receptor</keyword>
<accession>A0A8J5NBP3</accession>
<dbReference type="PROSITE" id="PS00615">
    <property type="entry name" value="C_TYPE_LECTIN_1"/>
    <property type="match status" value="1"/>
</dbReference>
<keyword evidence="1" id="KW-1015">Disulfide bond</keyword>
<feature type="domain" description="C-type lectin" evidence="2">
    <location>
        <begin position="189"/>
        <end position="261"/>
    </location>
</feature>
<dbReference type="Pfam" id="PF00059">
    <property type="entry name" value="Lectin_C"/>
    <property type="match status" value="3"/>
</dbReference>
<dbReference type="EMBL" id="JAHLQT010002846">
    <property type="protein sequence ID" value="KAG7176752.1"/>
    <property type="molecule type" value="Genomic_DNA"/>
</dbReference>
<dbReference type="InterPro" id="IPR016187">
    <property type="entry name" value="CTDL_fold"/>
</dbReference>
<dbReference type="InterPro" id="IPR016186">
    <property type="entry name" value="C-type_lectin-like/link_sf"/>
</dbReference>
<dbReference type="SMART" id="SM00034">
    <property type="entry name" value="CLECT"/>
    <property type="match status" value="3"/>
</dbReference>
<reference evidence="3" key="1">
    <citation type="journal article" date="2021" name="Sci. Adv.">
        <title>The American lobster genome reveals insights on longevity, neural, and immune adaptations.</title>
        <authorList>
            <person name="Polinski J.M."/>
            <person name="Zimin A.V."/>
            <person name="Clark K.F."/>
            <person name="Kohn A.B."/>
            <person name="Sadowski N."/>
            <person name="Timp W."/>
            <person name="Ptitsyn A."/>
            <person name="Khanna P."/>
            <person name="Romanova D.Y."/>
            <person name="Williams P."/>
            <person name="Greenwood S.J."/>
            <person name="Moroz L.L."/>
            <person name="Walt D.R."/>
            <person name="Bodnar A.G."/>
        </authorList>
    </citation>
    <scope>NUCLEOTIDE SEQUENCE</scope>
    <source>
        <strain evidence="3">GMGI-L3</strain>
    </source>
</reference>
<dbReference type="Gene3D" id="3.10.100.10">
    <property type="entry name" value="Mannose-Binding Protein A, subunit A"/>
    <property type="match status" value="3"/>
</dbReference>
<protein>
    <submittedName>
        <fullName evidence="3">Secretory phospholipase A2 receptor-like 2</fullName>
    </submittedName>
</protein>
<dbReference type="InterPro" id="IPR001304">
    <property type="entry name" value="C-type_lectin-like"/>
</dbReference>
<dbReference type="CDD" id="cd00037">
    <property type="entry name" value="CLECT"/>
    <property type="match status" value="1"/>
</dbReference>
<dbReference type="PANTHER" id="PTHR22803">
    <property type="entry name" value="MANNOSE, PHOSPHOLIPASE, LECTIN RECEPTOR RELATED"/>
    <property type="match status" value="1"/>
</dbReference>
<evidence type="ECO:0000313" key="4">
    <source>
        <dbReference type="Proteomes" id="UP000747542"/>
    </source>
</evidence>
<sequence length="394" mass="45239">MKSGTTTGDIMRIVNGTERVFTVNRSLNGYGAAVVDIDKVSGSWVVEKVTQQFPYICKKSRGACVPGWESHGHSCYYFNTEPDDMVVWDDAKSTCEAVGASLVVLDDETEDRFFRNHMPETDTLWIGLFSVPEDQFYWTDNTTMASKNFTHVSDENEDAALHADDNRCVFLQTEDERYCPEGWSNEFDHCYMFSEEEKTWTAAQRECQSHQAHLVSVATWAEQDYGGGGWLGLNDRALEGSWVWSDGTSVTITNWNEDSNCGWDWTENPVSGECYRFELQELTFRDAHLQCRELDHHHDDERPELISFTTAQEQDFIEKLVSEQQLSQSTLWIGMKNDIDGNRWLDGTPVGFFNWNFGEPNGVYVDYCVEMYTYGGKWNDVGCSQRRAFLCEKK</sequence>
<dbReference type="InterPro" id="IPR018378">
    <property type="entry name" value="C-type_lectin_CS"/>
</dbReference>
<proteinExistence type="predicted"/>
<evidence type="ECO:0000256" key="1">
    <source>
        <dbReference type="ARBA" id="ARBA00023157"/>
    </source>
</evidence>
<dbReference type="AlphaFoldDB" id="A0A8J5NBP3"/>
<keyword evidence="4" id="KW-1185">Reference proteome</keyword>
<feature type="domain" description="C-type lectin" evidence="2">
    <location>
        <begin position="71"/>
        <end position="186"/>
    </location>
</feature>